<dbReference type="EC" id="6.5.1.8" evidence="2"/>
<evidence type="ECO:0000256" key="5">
    <source>
        <dbReference type="ARBA" id="ARBA00022741"/>
    </source>
</evidence>
<dbReference type="EMBL" id="JBHTLT010000044">
    <property type="protein sequence ID" value="MFD1205355.1"/>
    <property type="molecule type" value="Genomic_DNA"/>
</dbReference>
<evidence type="ECO:0000256" key="1">
    <source>
        <dbReference type="ARBA" id="ARBA00001936"/>
    </source>
</evidence>
<dbReference type="Proteomes" id="UP001597231">
    <property type="component" value="Unassembled WGS sequence"/>
</dbReference>
<dbReference type="InterPro" id="IPR036025">
    <property type="entry name" value="RtcB-like_sf"/>
</dbReference>
<protein>
    <recommendedName>
        <fullName evidence="2">3'-phosphate/5'-hydroxy nucleic acid ligase</fullName>
        <ecNumber evidence="2">6.5.1.8</ecNumber>
    </recommendedName>
</protein>
<evidence type="ECO:0000256" key="7">
    <source>
        <dbReference type="ARBA" id="ARBA00023134"/>
    </source>
</evidence>
<keyword evidence="11" id="KW-1185">Reference proteome</keyword>
<dbReference type="RefSeq" id="WP_381480544.1">
    <property type="nucleotide sequence ID" value="NZ_JBHTLT010000044.1"/>
</dbReference>
<dbReference type="Gene3D" id="3.90.1860.10">
    <property type="entry name" value="tRNA-splicing ligase RtcB"/>
    <property type="match status" value="1"/>
</dbReference>
<evidence type="ECO:0000313" key="10">
    <source>
        <dbReference type="EMBL" id="MFD1205355.1"/>
    </source>
</evidence>
<keyword evidence="8" id="KW-0464">Manganese</keyword>
<evidence type="ECO:0000256" key="9">
    <source>
        <dbReference type="ARBA" id="ARBA00047746"/>
    </source>
</evidence>
<organism evidence="10 11">
    <name type="scientific">Sporosarcina contaminans</name>
    <dbReference type="NCBI Taxonomy" id="633403"/>
    <lineage>
        <taxon>Bacteria</taxon>
        <taxon>Bacillati</taxon>
        <taxon>Bacillota</taxon>
        <taxon>Bacilli</taxon>
        <taxon>Bacillales</taxon>
        <taxon>Caryophanaceae</taxon>
        <taxon>Sporosarcina</taxon>
    </lineage>
</organism>
<evidence type="ECO:0000256" key="4">
    <source>
        <dbReference type="ARBA" id="ARBA00022723"/>
    </source>
</evidence>
<keyword evidence="6" id="KW-0692">RNA repair</keyword>
<comment type="caution">
    <text evidence="10">The sequence shown here is derived from an EMBL/GenBank/DDBJ whole genome shotgun (WGS) entry which is preliminary data.</text>
</comment>
<dbReference type="PANTHER" id="PTHR43749">
    <property type="entry name" value="RNA-SPLICING LIGASE RTCB"/>
    <property type="match status" value="1"/>
</dbReference>
<dbReference type="PANTHER" id="PTHR43749:SF2">
    <property type="entry name" value="RNA-SPLICING LIGASE RTCB"/>
    <property type="match status" value="1"/>
</dbReference>
<comment type="cofactor">
    <cofactor evidence="1">
        <name>Mn(2+)</name>
        <dbReference type="ChEBI" id="CHEBI:29035"/>
    </cofactor>
</comment>
<keyword evidence="3" id="KW-0436">Ligase</keyword>
<gene>
    <name evidence="10" type="ORF">ACFQ38_09600</name>
</gene>
<evidence type="ECO:0000313" key="11">
    <source>
        <dbReference type="Proteomes" id="UP001597231"/>
    </source>
</evidence>
<accession>A0ABW3TX87</accession>
<evidence type="ECO:0000256" key="6">
    <source>
        <dbReference type="ARBA" id="ARBA00022800"/>
    </source>
</evidence>
<keyword evidence="5" id="KW-0547">Nucleotide-binding</keyword>
<proteinExistence type="predicted"/>
<reference evidence="11" key="1">
    <citation type="journal article" date="2019" name="Int. J. Syst. Evol. Microbiol.">
        <title>The Global Catalogue of Microorganisms (GCM) 10K type strain sequencing project: providing services to taxonomists for standard genome sequencing and annotation.</title>
        <authorList>
            <consortium name="The Broad Institute Genomics Platform"/>
            <consortium name="The Broad Institute Genome Sequencing Center for Infectious Disease"/>
            <person name="Wu L."/>
            <person name="Ma J."/>
        </authorList>
    </citation>
    <scope>NUCLEOTIDE SEQUENCE [LARGE SCALE GENOMIC DNA]</scope>
    <source>
        <strain evidence="11">CCUG 53915</strain>
    </source>
</reference>
<dbReference type="Pfam" id="PF01139">
    <property type="entry name" value="RtcB"/>
    <property type="match status" value="1"/>
</dbReference>
<dbReference type="SUPFAM" id="SSF103365">
    <property type="entry name" value="Hypothetical protein PH1602"/>
    <property type="match status" value="1"/>
</dbReference>
<name>A0ABW3TX87_9BACL</name>
<comment type="catalytic activity">
    <reaction evidence="9">
        <text>a 3'-end 3'-phospho-ribonucleotide-RNA + a 5'-end dephospho-ribonucleoside-RNA + GTP = a ribonucleotidyl-ribonucleotide-RNA + GMP + diphosphate</text>
        <dbReference type="Rhea" id="RHEA:68076"/>
        <dbReference type="Rhea" id="RHEA-COMP:10463"/>
        <dbReference type="Rhea" id="RHEA-COMP:13936"/>
        <dbReference type="Rhea" id="RHEA-COMP:17355"/>
        <dbReference type="ChEBI" id="CHEBI:33019"/>
        <dbReference type="ChEBI" id="CHEBI:37565"/>
        <dbReference type="ChEBI" id="CHEBI:58115"/>
        <dbReference type="ChEBI" id="CHEBI:83062"/>
        <dbReference type="ChEBI" id="CHEBI:138284"/>
        <dbReference type="ChEBI" id="CHEBI:173118"/>
        <dbReference type="EC" id="6.5.1.8"/>
    </reaction>
</comment>
<dbReference type="InterPro" id="IPR001233">
    <property type="entry name" value="RtcB"/>
</dbReference>
<keyword evidence="7" id="KW-0342">GTP-binding</keyword>
<evidence type="ECO:0000256" key="2">
    <source>
        <dbReference type="ARBA" id="ARBA00012726"/>
    </source>
</evidence>
<evidence type="ECO:0000256" key="3">
    <source>
        <dbReference type="ARBA" id="ARBA00022598"/>
    </source>
</evidence>
<sequence length="389" mass="42524">MRQFDNCLSVGNVAGGVLCADGHYGYSQPVGGVVVYDGQISPSGVGYDIACGNKAVRTNLQYKDIEDDLPLLMDEMAKRISFGVGRKNKKRMDHELFDDPDWNVFEQIGKQEHDRLKKLAIDQLGTVGAGNHFVDVLVEEATGDVWIANHFGSRGFGHKTASGFLNLANGRGFSDKAPGESMEQPPTLIDLETELGDLYYRAMTLAGKYAYAGRDAVIDEVLSILGATTEFEVHNHHNYAWKETHFGKERIVVRKGATPSAPGQLCFIGGSMGDISVIVQGKDNAANENAFYSTVHGAGRIMSRTQAAGKMNWKKRVRTGGQISQQQMDEAVKKFGVELRGGGTDESPFVYRKLQSVLDAHEDTIDVLHVLKPVGVCMAGANEFDPYKD</sequence>
<dbReference type="InterPro" id="IPR052915">
    <property type="entry name" value="RtcB-like"/>
</dbReference>
<keyword evidence="4" id="KW-0479">Metal-binding</keyword>
<evidence type="ECO:0000256" key="8">
    <source>
        <dbReference type="ARBA" id="ARBA00023211"/>
    </source>
</evidence>